<dbReference type="InterPro" id="IPR029044">
    <property type="entry name" value="Nucleotide-diphossugar_trans"/>
</dbReference>
<dbReference type="EMBL" id="JACSIT010000091">
    <property type="protein sequence ID" value="MBC6994162.1"/>
    <property type="molecule type" value="Genomic_DNA"/>
</dbReference>
<evidence type="ECO:0000259" key="1">
    <source>
        <dbReference type="Pfam" id="PF00535"/>
    </source>
</evidence>
<dbReference type="RefSeq" id="WP_187466248.1">
    <property type="nucleotide sequence ID" value="NZ_JAUFQK010000119.1"/>
</dbReference>
<keyword evidence="3" id="KW-1185">Reference proteome</keyword>
<dbReference type="PANTHER" id="PTHR22916">
    <property type="entry name" value="GLYCOSYLTRANSFERASE"/>
    <property type="match status" value="1"/>
</dbReference>
<sequence length="241" mass="26830">MSERPILSIITVCFRDAKNLAATLESIKAVKQGGIEFVIVDGGSDDGTAELVQSYGELVDTFISEPDKGTFDAMNKGIRHSRGKWVIFINAGDGIADPAAFQSIKLTEYADAGLVYGNTVYAGRGEVKPYPEASLQYGLIMACHQSMLFNRDILGDDIFYSERFPLVNEFDLVCRIVAKKHLRMYIDIPVAYFMGGGISSRISWEARRARYFYVAQHFGFRGLIMTGLESLGWLSLPARRK</sequence>
<protein>
    <submittedName>
        <fullName evidence="2">Glycosyltransferase</fullName>
    </submittedName>
</protein>
<dbReference type="InterPro" id="IPR001173">
    <property type="entry name" value="Glyco_trans_2-like"/>
</dbReference>
<name>A0A923PP85_9BACT</name>
<dbReference type="Pfam" id="PF00535">
    <property type="entry name" value="Glycos_transf_2"/>
    <property type="match status" value="1"/>
</dbReference>
<dbReference type="Gene3D" id="3.90.550.10">
    <property type="entry name" value="Spore Coat Polysaccharide Biosynthesis Protein SpsA, Chain A"/>
    <property type="match status" value="1"/>
</dbReference>
<gene>
    <name evidence="2" type="ORF">H9S92_08315</name>
</gene>
<comment type="caution">
    <text evidence="2">The sequence shown here is derived from an EMBL/GenBank/DDBJ whole genome shotgun (WGS) entry which is preliminary data.</text>
</comment>
<dbReference type="PANTHER" id="PTHR22916:SF67">
    <property type="entry name" value="COLANIC ACID BIOSYNTHESIS GLYCOSYL TRANSFERASE WCAE-RELATED"/>
    <property type="match status" value="1"/>
</dbReference>
<feature type="domain" description="Glycosyltransferase 2-like" evidence="1">
    <location>
        <begin position="8"/>
        <end position="127"/>
    </location>
</feature>
<dbReference type="AlphaFoldDB" id="A0A923PP85"/>
<dbReference type="SUPFAM" id="SSF53448">
    <property type="entry name" value="Nucleotide-diphospho-sugar transferases"/>
    <property type="match status" value="1"/>
</dbReference>
<proteinExistence type="predicted"/>
<dbReference type="GO" id="GO:0016758">
    <property type="term" value="F:hexosyltransferase activity"/>
    <property type="evidence" value="ECO:0007669"/>
    <property type="project" value="UniProtKB-ARBA"/>
</dbReference>
<evidence type="ECO:0000313" key="2">
    <source>
        <dbReference type="EMBL" id="MBC6994162.1"/>
    </source>
</evidence>
<reference evidence="2" key="1">
    <citation type="submission" date="2020-08" db="EMBL/GenBank/DDBJ databases">
        <title>Lewinella bacteria from marine environments.</title>
        <authorList>
            <person name="Zhong Y."/>
        </authorList>
    </citation>
    <scope>NUCLEOTIDE SEQUENCE</scope>
    <source>
        <strain evidence="2">KCTC 42187</strain>
    </source>
</reference>
<accession>A0A923PP85</accession>
<dbReference type="Proteomes" id="UP000650081">
    <property type="component" value="Unassembled WGS sequence"/>
</dbReference>
<evidence type="ECO:0000313" key="3">
    <source>
        <dbReference type="Proteomes" id="UP000650081"/>
    </source>
</evidence>
<organism evidence="2 3">
    <name type="scientific">Neolewinella lacunae</name>
    <dbReference type="NCBI Taxonomy" id="1517758"/>
    <lineage>
        <taxon>Bacteria</taxon>
        <taxon>Pseudomonadati</taxon>
        <taxon>Bacteroidota</taxon>
        <taxon>Saprospiria</taxon>
        <taxon>Saprospirales</taxon>
        <taxon>Lewinellaceae</taxon>
        <taxon>Neolewinella</taxon>
    </lineage>
</organism>